<proteinExistence type="predicted"/>
<dbReference type="Proteomes" id="UP001346149">
    <property type="component" value="Unassembled WGS sequence"/>
</dbReference>
<keyword evidence="3" id="KW-1185">Reference proteome</keyword>
<dbReference type="EMBL" id="JAXQNO010000002">
    <property type="protein sequence ID" value="KAK4803217.1"/>
    <property type="molecule type" value="Genomic_DNA"/>
</dbReference>
<evidence type="ECO:0000256" key="1">
    <source>
        <dbReference type="SAM" id="MobiDB-lite"/>
    </source>
</evidence>
<feature type="compositionally biased region" description="Polar residues" evidence="1">
    <location>
        <begin position="26"/>
        <end position="38"/>
    </location>
</feature>
<accession>A0AAN7MDJ9</accession>
<sequence>MSLEDSKNLAAGNALHLSNAVRITKNNADLSTPSSGTCKCSPPPEPTESLELGPSACKCQKCNYIPLAARRDKIHRKVKDRGLQQRMGMVDASLGDHSGDEVLGTDPDPAVGADVNLTDPLVELGGLELFANGSDDVAEIGDGDEARGNLVEDLEGVAELAVEGRGSD</sequence>
<dbReference type="AlphaFoldDB" id="A0AAN7MDJ9"/>
<gene>
    <name evidence="2" type="ORF">SAY86_001420</name>
</gene>
<evidence type="ECO:0000313" key="3">
    <source>
        <dbReference type="Proteomes" id="UP001346149"/>
    </source>
</evidence>
<comment type="caution">
    <text evidence="2">The sequence shown here is derived from an EMBL/GenBank/DDBJ whole genome shotgun (WGS) entry which is preliminary data.</text>
</comment>
<feature type="region of interest" description="Disordered" evidence="1">
    <location>
        <begin position="26"/>
        <end position="52"/>
    </location>
</feature>
<organism evidence="2 3">
    <name type="scientific">Trapa natans</name>
    <name type="common">Water chestnut</name>
    <dbReference type="NCBI Taxonomy" id="22666"/>
    <lineage>
        <taxon>Eukaryota</taxon>
        <taxon>Viridiplantae</taxon>
        <taxon>Streptophyta</taxon>
        <taxon>Embryophyta</taxon>
        <taxon>Tracheophyta</taxon>
        <taxon>Spermatophyta</taxon>
        <taxon>Magnoliopsida</taxon>
        <taxon>eudicotyledons</taxon>
        <taxon>Gunneridae</taxon>
        <taxon>Pentapetalae</taxon>
        <taxon>rosids</taxon>
        <taxon>malvids</taxon>
        <taxon>Myrtales</taxon>
        <taxon>Lythraceae</taxon>
        <taxon>Trapa</taxon>
    </lineage>
</organism>
<name>A0AAN7MDJ9_TRANT</name>
<evidence type="ECO:0000313" key="2">
    <source>
        <dbReference type="EMBL" id="KAK4803217.1"/>
    </source>
</evidence>
<protein>
    <submittedName>
        <fullName evidence="2">Uncharacterized protein</fullName>
    </submittedName>
</protein>
<reference evidence="2 3" key="1">
    <citation type="journal article" date="2023" name="Hortic Res">
        <title>Pangenome of water caltrop reveals structural variations and asymmetric subgenome divergence after allopolyploidization.</title>
        <authorList>
            <person name="Zhang X."/>
            <person name="Chen Y."/>
            <person name="Wang L."/>
            <person name="Yuan Y."/>
            <person name="Fang M."/>
            <person name="Shi L."/>
            <person name="Lu R."/>
            <person name="Comes H.P."/>
            <person name="Ma Y."/>
            <person name="Chen Y."/>
            <person name="Huang G."/>
            <person name="Zhou Y."/>
            <person name="Zheng Z."/>
            <person name="Qiu Y."/>
        </authorList>
    </citation>
    <scope>NUCLEOTIDE SEQUENCE [LARGE SCALE GENOMIC DNA]</scope>
    <source>
        <strain evidence="2">F231</strain>
    </source>
</reference>